<dbReference type="GO" id="GO:0008146">
    <property type="term" value="F:sulfotransferase activity"/>
    <property type="evidence" value="ECO:0007669"/>
    <property type="project" value="InterPro"/>
</dbReference>
<organism evidence="1 2">
    <name type="scientific">Parahaliea aestuarii</name>
    <dbReference type="NCBI Taxonomy" id="1852021"/>
    <lineage>
        <taxon>Bacteria</taxon>
        <taxon>Pseudomonadati</taxon>
        <taxon>Pseudomonadota</taxon>
        <taxon>Gammaproteobacteria</taxon>
        <taxon>Cellvibrionales</taxon>
        <taxon>Halieaceae</taxon>
        <taxon>Parahaliea</taxon>
    </lineage>
</organism>
<name>A0A5C8ZQP5_9GAMM</name>
<evidence type="ECO:0000313" key="2">
    <source>
        <dbReference type="Proteomes" id="UP000321933"/>
    </source>
</evidence>
<dbReference type="InterPro" id="IPR005331">
    <property type="entry name" value="Sulfotransferase"/>
</dbReference>
<sequence length="230" mass="26698">MNDFLRARFGYYARRNLRRDAGVIYGLFTKPNVYFRMPKVASGTIAGAVSNDTTILPHAYHPTRIQGLLKLKARSFRFTFVRHPFTRFASAYKWLTERKEGGELNSFDLRQLEVIQRFSDINAFCRALPELLVEDEVQMIHFYPQSLFVYSGEEPLVDFVGKYESLEEDCRRLNDQHSYSLQIAFGPNNKNSRKSGLQEPVESLSRLGLTDSGVDSLESFYNNDFRLFNY</sequence>
<evidence type="ECO:0000313" key="1">
    <source>
        <dbReference type="EMBL" id="TXS90124.1"/>
    </source>
</evidence>
<proteinExistence type="predicted"/>
<dbReference type="Pfam" id="PF03567">
    <property type="entry name" value="Sulfotransfer_2"/>
    <property type="match status" value="1"/>
</dbReference>
<dbReference type="RefSeq" id="WP_148065386.1">
    <property type="nucleotide sequence ID" value="NZ_VRYZ01000007.1"/>
</dbReference>
<comment type="caution">
    <text evidence="1">The sequence shown here is derived from an EMBL/GenBank/DDBJ whole genome shotgun (WGS) entry which is preliminary data.</text>
</comment>
<dbReference type="Proteomes" id="UP000321933">
    <property type="component" value="Unassembled WGS sequence"/>
</dbReference>
<gene>
    <name evidence="1" type="ORF">FVW59_16130</name>
</gene>
<accession>A0A5C8ZQP5</accession>
<dbReference type="OrthoDB" id="288532at2"/>
<reference evidence="1 2" key="1">
    <citation type="submission" date="2019-08" db="EMBL/GenBank/DDBJ databases">
        <title>Parahaliea maris sp. nov., isolated from the surface seawater.</title>
        <authorList>
            <person name="Liu Y."/>
        </authorList>
    </citation>
    <scope>NUCLEOTIDE SEQUENCE [LARGE SCALE GENOMIC DNA]</scope>
    <source>
        <strain evidence="1 2">S2-26</strain>
    </source>
</reference>
<protein>
    <submittedName>
        <fullName evidence="1">Sulfotransferase family protein</fullName>
    </submittedName>
</protein>
<keyword evidence="2" id="KW-1185">Reference proteome</keyword>
<keyword evidence="1" id="KW-0808">Transferase</keyword>
<dbReference type="AlphaFoldDB" id="A0A5C8ZQP5"/>
<dbReference type="GO" id="GO:0016020">
    <property type="term" value="C:membrane"/>
    <property type="evidence" value="ECO:0007669"/>
    <property type="project" value="InterPro"/>
</dbReference>
<dbReference type="EMBL" id="VRYZ01000007">
    <property type="protein sequence ID" value="TXS90124.1"/>
    <property type="molecule type" value="Genomic_DNA"/>
</dbReference>